<name>A0A834ASH2_9CHIR</name>
<organism evidence="1 2">
    <name type="scientific">Phyllostomus discolor</name>
    <name type="common">pale spear-nosed bat</name>
    <dbReference type="NCBI Taxonomy" id="89673"/>
    <lineage>
        <taxon>Eukaryota</taxon>
        <taxon>Metazoa</taxon>
        <taxon>Chordata</taxon>
        <taxon>Craniata</taxon>
        <taxon>Vertebrata</taxon>
        <taxon>Euteleostomi</taxon>
        <taxon>Mammalia</taxon>
        <taxon>Eutheria</taxon>
        <taxon>Laurasiatheria</taxon>
        <taxon>Chiroptera</taxon>
        <taxon>Yangochiroptera</taxon>
        <taxon>Phyllostomidae</taxon>
        <taxon>Phyllostominae</taxon>
        <taxon>Phyllostomus</taxon>
    </lineage>
</organism>
<sequence length="121" mass="14477">MWVRQAHILGERRRKTVKFIRPRLLWEEIFHGRFTCVSTCKCWLAYRDRMYIAPEGWIQERCDEKCQSSVLVGSWLKCMYLLFLELVEGIAERTYRISNSLPRDSSVNSAERTSWSINRIN</sequence>
<comment type="caution">
    <text evidence="1">The sequence shown here is derived from an EMBL/GenBank/DDBJ whole genome shotgun (WGS) entry which is preliminary data.</text>
</comment>
<gene>
    <name evidence="1" type="ORF">HJG60_010260</name>
</gene>
<dbReference type="AlphaFoldDB" id="A0A834ASH2"/>
<evidence type="ECO:0000313" key="1">
    <source>
        <dbReference type="EMBL" id="KAF6119877.1"/>
    </source>
</evidence>
<reference evidence="1 2" key="1">
    <citation type="journal article" date="2020" name="Nature">
        <title>Six reference-quality genomes reveal evolution of bat adaptations.</title>
        <authorList>
            <person name="Jebb D."/>
            <person name="Huang Z."/>
            <person name="Pippel M."/>
            <person name="Hughes G.M."/>
            <person name="Lavrichenko K."/>
            <person name="Devanna P."/>
            <person name="Winkler S."/>
            <person name="Jermiin L.S."/>
            <person name="Skirmuntt E.C."/>
            <person name="Katzourakis A."/>
            <person name="Burkitt-Gray L."/>
            <person name="Ray D.A."/>
            <person name="Sullivan K.A.M."/>
            <person name="Roscito J.G."/>
            <person name="Kirilenko B.M."/>
            <person name="Davalos L.M."/>
            <person name="Corthals A.P."/>
            <person name="Power M.L."/>
            <person name="Jones G."/>
            <person name="Ransome R.D."/>
            <person name="Dechmann D.K.N."/>
            <person name="Locatelli A.G."/>
            <person name="Puechmaille S.J."/>
            <person name="Fedrigo O."/>
            <person name="Jarvis E.D."/>
            <person name="Hiller M."/>
            <person name="Vernes S.C."/>
            <person name="Myers E.W."/>
            <person name="Teeling E.C."/>
        </authorList>
    </citation>
    <scope>NUCLEOTIDE SEQUENCE [LARGE SCALE GENOMIC DNA]</scope>
    <source>
        <strain evidence="1">Bat1K_MPI-CBG_1</strain>
    </source>
</reference>
<accession>A0A834ASH2</accession>
<dbReference type="EMBL" id="JABVXQ010000003">
    <property type="protein sequence ID" value="KAF6119877.1"/>
    <property type="molecule type" value="Genomic_DNA"/>
</dbReference>
<protein>
    <submittedName>
        <fullName evidence="1">Uncharacterized protein</fullName>
    </submittedName>
</protein>
<evidence type="ECO:0000313" key="2">
    <source>
        <dbReference type="Proteomes" id="UP000664940"/>
    </source>
</evidence>
<proteinExistence type="predicted"/>
<dbReference type="Proteomes" id="UP000664940">
    <property type="component" value="Unassembled WGS sequence"/>
</dbReference>